<dbReference type="EMBL" id="UZAF01001430">
    <property type="protein sequence ID" value="VDO08295.1"/>
    <property type="molecule type" value="Genomic_DNA"/>
</dbReference>
<dbReference type="OMA" id="HRIDEKE"/>
<dbReference type="OrthoDB" id="5969272at2759"/>
<dbReference type="InterPro" id="IPR007110">
    <property type="entry name" value="Ig-like_dom"/>
</dbReference>
<dbReference type="STRING" id="6290.A0A0N4VV70"/>
<evidence type="ECO:0000256" key="4">
    <source>
        <dbReference type="ARBA" id="ARBA00023157"/>
    </source>
</evidence>
<dbReference type="Proteomes" id="UP000268014">
    <property type="component" value="Unassembled WGS sequence"/>
</dbReference>
<dbReference type="Gene3D" id="2.60.40.10">
    <property type="entry name" value="Immunoglobulins"/>
    <property type="match status" value="2"/>
</dbReference>
<dbReference type="Pfam" id="PF07679">
    <property type="entry name" value="I-set"/>
    <property type="match status" value="1"/>
</dbReference>
<evidence type="ECO:0000313" key="8">
    <source>
        <dbReference type="WBParaSite" id="HPLM_0000119001-mRNA-1"/>
    </source>
</evidence>
<evidence type="ECO:0000259" key="5">
    <source>
        <dbReference type="PROSITE" id="PS50835"/>
    </source>
</evidence>
<accession>A0A0N4VV70</accession>
<dbReference type="InterPro" id="IPR003599">
    <property type="entry name" value="Ig_sub"/>
</dbReference>
<dbReference type="WBParaSite" id="HPLM_0000119001-mRNA-1">
    <property type="protein sequence ID" value="HPLM_0000119001-mRNA-1"/>
    <property type="gene ID" value="HPLM_0000119001"/>
</dbReference>
<proteinExistence type="predicted"/>
<keyword evidence="3" id="KW-0597">Phosphoprotein</keyword>
<gene>
    <name evidence="6" type="ORF">HPLM_LOCUS1187</name>
</gene>
<dbReference type="SMART" id="SM00409">
    <property type="entry name" value="IG"/>
    <property type="match status" value="2"/>
</dbReference>
<keyword evidence="7" id="KW-1185">Reference proteome</keyword>
<comment type="subcellular location">
    <subcellularLocation>
        <location evidence="1">Cytoplasm</location>
    </subcellularLocation>
</comment>
<name>A0A0N4VV70_HAEPC</name>
<organism evidence="8">
    <name type="scientific">Haemonchus placei</name>
    <name type="common">Barber's pole worm</name>
    <dbReference type="NCBI Taxonomy" id="6290"/>
    <lineage>
        <taxon>Eukaryota</taxon>
        <taxon>Metazoa</taxon>
        <taxon>Ecdysozoa</taxon>
        <taxon>Nematoda</taxon>
        <taxon>Chromadorea</taxon>
        <taxon>Rhabditida</taxon>
        <taxon>Rhabditina</taxon>
        <taxon>Rhabditomorpha</taxon>
        <taxon>Strongyloidea</taxon>
        <taxon>Trichostrongylidae</taxon>
        <taxon>Haemonchus</taxon>
    </lineage>
</organism>
<dbReference type="InterPro" id="IPR052385">
    <property type="entry name" value="Obscurin/Obscurin-like_Reg"/>
</dbReference>
<evidence type="ECO:0000313" key="6">
    <source>
        <dbReference type="EMBL" id="VDO08295.1"/>
    </source>
</evidence>
<keyword evidence="2" id="KW-0963">Cytoplasm</keyword>
<feature type="domain" description="Ig-like" evidence="5">
    <location>
        <begin position="81"/>
        <end position="187"/>
    </location>
</feature>
<evidence type="ECO:0000256" key="3">
    <source>
        <dbReference type="ARBA" id="ARBA00022553"/>
    </source>
</evidence>
<dbReference type="InterPro" id="IPR036179">
    <property type="entry name" value="Ig-like_dom_sf"/>
</dbReference>
<reference evidence="8" key="1">
    <citation type="submission" date="2017-02" db="UniProtKB">
        <authorList>
            <consortium name="WormBaseParasite"/>
        </authorList>
    </citation>
    <scope>IDENTIFICATION</scope>
</reference>
<dbReference type="AlphaFoldDB" id="A0A0N4VV70"/>
<evidence type="ECO:0000256" key="2">
    <source>
        <dbReference type="ARBA" id="ARBA00022490"/>
    </source>
</evidence>
<dbReference type="Pfam" id="PF13927">
    <property type="entry name" value="Ig_3"/>
    <property type="match status" value="1"/>
</dbReference>
<dbReference type="InterPro" id="IPR013098">
    <property type="entry name" value="Ig_I-set"/>
</dbReference>
<dbReference type="PANTHER" id="PTHR35971:SF5">
    <property type="entry name" value="OBSCURIN LIKE CYTOSKELETAL ADAPTOR 1"/>
    <property type="match status" value="1"/>
</dbReference>
<evidence type="ECO:0000256" key="1">
    <source>
        <dbReference type="ARBA" id="ARBA00004496"/>
    </source>
</evidence>
<reference evidence="6 7" key="2">
    <citation type="submission" date="2018-11" db="EMBL/GenBank/DDBJ databases">
        <authorList>
            <consortium name="Pathogen Informatics"/>
        </authorList>
    </citation>
    <scope>NUCLEOTIDE SEQUENCE [LARGE SCALE GENOMIC DNA]</scope>
    <source>
        <strain evidence="6 7">MHpl1</strain>
    </source>
</reference>
<keyword evidence="4" id="KW-1015">Disulfide bond</keyword>
<dbReference type="InterPro" id="IPR013783">
    <property type="entry name" value="Ig-like_fold"/>
</dbReference>
<dbReference type="PROSITE" id="PS50835">
    <property type="entry name" value="IG_LIKE"/>
    <property type="match status" value="2"/>
</dbReference>
<dbReference type="PANTHER" id="PTHR35971">
    <property type="entry name" value="SI:DKEY-31G6.6"/>
    <property type="match status" value="1"/>
</dbReference>
<dbReference type="SUPFAM" id="SSF48726">
    <property type="entry name" value="Immunoglobulin"/>
    <property type="match status" value="2"/>
</dbReference>
<dbReference type="GO" id="GO:0005737">
    <property type="term" value="C:cytoplasm"/>
    <property type="evidence" value="ECO:0007669"/>
    <property type="project" value="UniProtKB-SubCell"/>
</dbReference>
<sequence>MEGQPTVLMCQVSDPSQEIVWLKDRRPLKETARLQLENTGDGWSRVVFSHTRMSDQGTYFAYLGEQSVAITLVVEERIDEKEVTVVASGTESEDEDVQEYLMPPGSTATIACELEDGDHVPSLVWLKNGHEITFTNPNKMEHVVNGLKHYLVIHDTSPKDTGLYSVSISNTEFRVAHLAVNDLATVSQNLRRKRISNSSLH</sequence>
<feature type="domain" description="Ig-like" evidence="5">
    <location>
        <begin position="1"/>
        <end position="71"/>
    </location>
</feature>
<protein>
    <submittedName>
        <fullName evidence="8">Ig-like domain-containing protein</fullName>
    </submittedName>
</protein>
<evidence type="ECO:0000313" key="7">
    <source>
        <dbReference type="Proteomes" id="UP000268014"/>
    </source>
</evidence>